<evidence type="ECO:0000256" key="2">
    <source>
        <dbReference type="ARBA" id="ARBA00022692"/>
    </source>
</evidence>
<dbReference type="Pfam" id="PF04750">
    <property type="entry name" value="Far-17a_AIG1"/>
    <property type="match status" value="1"/>
</dbReference>
<keyword evidence="2 5" id="KW-0812">Transmembrane</keyword>
<evidence type="ECO:0008006" key="8">
    <source>
        <dbReference type="Google" id="ProtNLM"/>
    </source>
</evidence>
<evidence type="ECO:0000256" key="1">
    <source>
        <dbReference type="ARBA" id="ARBA00004127"/>
    </source>
</evidence>
<dbReference type="InterPro" id="IPR006838">
    <property type="entry name" value="ADTRP_AIG1"/>
</dbReference>
<evidence type="ECO:0000256" key="4">
    <source>
        <dbReference type="ARBA" id="ARBA00023136"/>
    </source>
</evidence>
<evidence type="ECO:0000256" key="3">
    <source>
        <dbReference type="ARBA" id="ARBA00022989"/>
    </source>
</evidence>
<proteinExistence type="predicted"/>
<protein>
    <recommendedName>
        <fullName evidence="8">FAR-17a/AIG1-like protein</fullName>
    </recommendedName>
</protein>
<name>A0A9W8E480_9FUNG</name>
<accession>A0A9W8E480</accession>
<dbReference type="Proteomes" id="UP001151582">
    <property type="component" value="Unassembled WGS sequence"/>
</dbReference>
<feature type="transmembrane region" description="Helical" evidence="5">
    <location>
        <begin position="182"/>
        <end position="203"/>
    </location>
</feature>
<dbReference type="EMBL" id="JANBQB010002085">
    <property type="protein sequence ID" value="KAJ1968609.1"/>
    <property type="molecule type" value="Genomic_DNA"/>
</dbReference>
<dbReference type="AlphaFoldDB" id="A0A9W8E480"/>
<feature type="transmembrane region" description="Helical" evidence="5">
    <location>
        <begin position="37"/>
        <end position="60"/>
    </location>
</feature>
<comment type="subcellular location">
    <subcellularLocation>
        <location evidence="1">Endomembrane system</location>
        <topology evidence="1">Multi-pass membrane protein</topology>
    </subcellularLocation>
</comment>
<dbReference type="GO" id="GO:0016020">
    <property type="term" value="C:membrane"/>
    <property type="evidence" value="ECO:0007669"/>
    <property type="project" value="InterPro"/>
</dbReference>
<feature type="transmembrane region" description="Helical" evidence="5">
    <location>
        <begin position="72"/>
        <end position="93"/>
    </location>
</feature>
<comment type="caution">
    <text evidence="6">The sequence shown here is derived from an EMBL/GenBank/DDBJ whole genome shotgun (WGS) entry which is preliminary data.</text>
</comment>
<evidence type="ECO:0000313" key="7">
    <source>
        <dbReference type="Proteomes" id="UP001151582"/>
    </source>
</evidence>
<reference evidence="6" key="1">
    <citation type="submission" date="2022-07" db="EMBL/GenBank/DDBJ databases">
        <title>Phylogenomic reconstructions and comparative analyses of Kickxellomycotina fungi.</title>
        <authorList>
            <person name="Reynolds N.K."/>
            <person name="Stajich J.E."/>
            <person name="Barry K."/>
            <person name="Grigoriev I.V."/>
            <person name="Crous P."/>
            <person name="Smith M.E."/>
        </authorList>
    </citation>
    <scope>NUCLEOTIDE SEQUENCE</scope>
    <source>
        <strain evidence="6">RSA 567</strain>
    </source>
</reference>
<keyword evidence="4 5" id="KW-0472">Membrane</keyword>
<keyword evidence="3 5" id="KW-1133">Transmembrane helix</keyword>
<evidence type="ECO:0000313" key="6">
    <source>
        <dbReference type="EMBL" id="KAJ1968609.1"/>
    </source>
</evidence>
<feature type="transmembrane region" description="Helical" evidence="5">
    <location>
        <begin position="113"/>
        <end position="132"/>
    </location>
</feature>
<dbReference type="PANTHER" id="PTHR10989">
    <property type="entry name" value="ANDROGEN-INDUCED PROTEIN 1-RELATED"/>
    <property type="match status" value="1"/>
</dbReference>
<organism evidence="6 7">
    <name type="scientific">Dimargaris verticillata</name>
    <dbReference type="NCBI Taxonomy" id="2761393"/>
    <lineage>
        <taxon>Eukaryota</taxon>
        <taxon>Fungi</taxon>
        <taxon>Fungi incertae sedis</taxon>
        <taxon>Zoopagomycota</taxon>
        <taxon>Kickxellomycotina</taxon>
        <taxon>Dimargaritomycetes</taxon>
        <taxon>Dimargaritales</taxon>
        <taxon>Dimargaritaceae</taxon>
        <taxon>Dimargaris</taxon>
    </lineage>
</organism>
<sequence>MVSIVPLLYRSAGLAFFAYIFTVLPSTPESRSFGWHFQYLTIVGLALTMVTTALGVGSALRSGTMTVLCSKGWQFMLPMTLAAETVIALLYWALTLTSQDLMFYPDELVIPAWLDFGLHLFPAVFQLVSFVRVRPALSPSKRQVYCMLVVGVLYGAWMHFVHHMNGFWPYPFLALMSDMQRYGFVGFALGLLLSVYATIFYVTSWRVHMPKAKPQ</sequence>
<dbReference type="PANTHER" id="PTHR10989:SF16">
    <property type="entry name" value="AT02829P-RELATED"/>
    <property type="match status" value="1"/>
</dbReference>
<dbReference type="OrthoDB" id="1898221at2759"/>
<gene>
    <name evidence="6" type="ORF">H4R34_006250</name>
</gene>
<feature type="transmembrane region" description="Helical" evidence="5">
    <location>
        <begin position="144"/>
        <end position="162"/>
    </location>
</feature>
<keyword evidence="7" id="KW-1185">Reference proteome</keyword>
<feature type="transmembrane region" description="Helical" evidence="5">
    <location>
        <begin position="7"/>
        <end position="25"/>
    </location>
</feature>
<dbReference type="GO" id="GO:0012505">
    <property type="term" value="C:endomembrane system"/>
    <property type="evidence" value="ECO:0007669"/>
    <property type="project" value="UniProtKB-SubCell"/>
</dbReference>
<evidence type="ECO:0000256" key="5">
    <source>
        <dbReference type="SAM" id="Phobius"/>
    </source>
</evidence>